<dbReference type="InterPro" id="IPR052021">
    <property type="entry name" value="Type-I_RS_S_subunit"/>
</dbReference>
<dbReference type="PANTHER" id="PTHR30408">
    <property type="entry name" value="TYPE-1 RESTRICTION ENZYME ECOKI SPECIFICITY PROTEIN"/>
    <property type="match status" value="1"/>
</dbReference>
<accession>A0A1W1VFJ1</accession>
<dbReference type="GO" id="GO:0003677">
    <property type="term" value="F:DNA binding"/>
    <property type="evidence" value="ECO:0007669"/>
    <property type="project" value="UniProtKB-KW"/>
</dbReference>
<evidence type="ECO:0000256" key="2">
    <source>
        <dbReference type="ARBA" id="ARBA00022747"/>
    </source>
</evidence>
<sequence length="405" mass="45336">MKSGYKQTKIGEIPEEWEAVELIEALELQRGYDLPVQSRTKGEHPLIGSNGMIDMHNEWKVAGPTIVTGRSGTIGRLYYEEANCWPLNTTLYVKNTKGNDPKYLFYLLISIDLKRYGTGTGVPTLNRNVVHKHKIALPPLPEQQKIAEILSTVDEKMAVIDEQLAQTQELKKGLMQRLLTRGIGHTTFKDSPLGGIPESWSIIKLDDLVQVNRSITYGIVQPGPFDADGTFLVRGKDYSRGWVSPDDFFKVSKRVEEPYKRARLKKGDILITIVGAGLGNLAIVPDWLEGANITQTTARIAIDSERADSMFYYYVLQSPIGRENVRNYEKGNAQPGLNLADVKKFLVPALPLSEQRQIAQILTTVDAKLQVLTDKKAQYQELKRGLMQQLLTGQRRVRGAAEMAG</sequence>
<dbReference type="InterPro" id="IPR000055">
    <property type="entry name" value="Restrct_endonuc_typeI_TRD"/>
</dbReference>
<dbReference type="GO" id="GO:0009307">
    <property type="term" value="P:DNA restriction-modification system"/>
    <property type="evidence" value="ECO:0007669"/>
    <property type="project" value="UniProtKB-KW"/>
</dbReference>
<keyword evidence="6" id="KW-1185">Reference proteome</keyword>
<protein>
    <submittedName>
        <fullName evidence="5">Restriction modification system DNA specificity domain</fullName>
    </submittedName>
</protein>
<dbReference type="AlphaFoldDB" id="A0A1W1VFJ1"/>
<dbReference type="Gene3D" id="3.90.220.20">
    <property type="entry name" value="DNA methylase specificity domains"/>
    <property type="match status" value="2"/>
</dbReference>
<gene>
    <name evidence="5" type="ORF">SAMN00120144_2101</name>
</gene>
<evidence type="ECO:0000313" key="6">
    <source>
        <dbReference type="Proteomes" id="UP000192266"/>
    </source>
</evidence>
<reference evidence="5 6" key="1">
    <citation type="submission" date="2017-04" db="EMBL/GenBank/DDBJ databases">
        <authorList>
            <person name="Afonso C.L."/>
            <person name="Miller P.J."/>
            <person name="Scott M.A."/>
            <person name="Spackman E."/>
            <person name="Goraichik I."/>
            <person name="Dimitrov K.M."/>
            <person name="Suarez D.L."/>
            <person name="Swayne D.E."/>
        </authorList>
    </citation>
    <scope>NUCLEOTIDE SEQUENCE [LARGE SCALE GENOMIC DNA]</scope>
    <source>
        <strain evidence="5 6">DSM 11622</strain>
    </source>
</reference>
<dbReference type="EMBL" id="FWWW01000058">
    <property type="protein sequence ID" value="SMB92122.1"/>
    <property type="molecule type" value="Genomic_DNA"/>
</dbReference>
<evidence type="ECO:0000313" key="5">
    <source>
        <dbReference type="EMBL" id="SMB92122.1"/>
    </source>
</evidence>
<dbReference type="SUPFAM" id="SSF116734">
    <property type="entry name" value="DNA methylase specificity domain"/>
    <property type="match status" value="2"/>
</dbReference>
<evidence type="ECO:0000256" key="3">
    <source>
        <dbReference type="ARBA" id="ARBA00023125"/>
    </source>
</evidence>
<evidence type="ECO:0000259" key="4">
    <source>
        <dbReference type="Pfam" id="PF01420"/>
    </source>
</evidence>
<organism evidence="5 6">
    <name type="scientific">Hymenobacter roseosalivarius DSM 11622</name>
    <dbReference type="NCBI Taxonomy" id="645990"/>
    <lineage>
        <taxon>Bacteria</taxon>
        <taxon>Pseudomonadati</taxon>
        <taxon>Bacteroidota</taxon>
        <taxon>Cytophagia</taxon>
        <taxon>Cytophagales</taxon>
        <taxon>Hymenobacteraceae</taxon>
        <taxon>Hymenobacter</taxon>
    </lineage>
</organism>
<dbReference type="Pfam" id="PF01420">
    <property type="entry name" value="Methylase_S"/>
    <property type="match status" value="2"/>
</dbReference>
<dbReference type="CDD" id="cd17256">
    <property type="entry name" value="RMtype1_S_EcoJA65PI-TRD1-CR1_like"/>
    <property type="match status" value="1"/>
</dbReference>
<dbReference type="Proteomes" id="UP000192266">
    <property type="component" value="Unassembled WGS sequence"/>
</dbReference>
<name>A0A1W1VFJ1_9BACT</name>
<feature type="domain" description="Type I restriction modification DNA specificity" evidence="4">
    <location>
        <begin position="14"/>
        <end position="164"/>
    </location>
</feature>
<dbReference type="InterPro" id="IPR044946">
    <property type="entry name" value="Restrct_endonuc_typeI_TRD_sf"/>
</dbReference>
<dbReference type="PANTHER" id="PTHR30408:SF12">
    <property type="entry name" value="TYPE I RESTRICTION ENZYME MJAVIII SPECIFICITY SUBUNIT"/>
    <property type="match status" value="1"/>
</dbReference>
<dbReference type="OrthoDB" id="667970at2"/>
<feature type="domain" description="Type I restriction modification DNA specificity" evidence="4">
    <location>
        <begin position="197"/>
        <end position="377"/>
    </location>
</feature>
<keyword evidence="2" id="KW-0680">Restriction system</keyword>
<evidence type="ECO:0000256" key="1">
    <source>
        <dbReference type="ARBA" id="ARBA00010923"/>
    </source>
</evidence>
<comment type="similarity">
    <text evidence="1">Belongs to the type-I restriction system S methylase family.</text>
</comment>
<dbReference type="CDD" id="cd17267">
    <property type="entry name" value="RMtype1_S_EcoAO83I-TRD1-CR1_like"/>
    <property type="match status" value="1"/>
</dbReference>
<dbReference type="RefSeq" id="WP_084444715.1">
    <property type="nucleotide sequence ID" value="NZ_FWWW01000058.1"/>
</dbReference>
<dbReference type="Gene3D" id="1.10.287.1120">
    <property type="entry name" value="Bipartite methylase S protein"/>
    <property type="match status" value="1"/>
</dbReference>
<proteinExistence type="inferred from homology"/>
<keyword evidence="3" id="KW-0238">DNA-binding</keyword>
<dbReference type="STRING" id="645990.SAMN00120144_2101"/>